<sequence length="199" mass="21268">MPSTTVIKILILVLCTFLVLQAPSLYHLSAWTEVQGFGLSIALSRILASYINAPITIGQPFVPSSENIIFEPPSTLGQSGSLGWAFPGSANEIGRNFFDGFSRNITILVTPPRGAEQFLVGMASGPAHGFCGFTPGSASRGLLNSFVAGNYTARWIVEFGQSSQPDEPVDPRTGCGPEPFTLTTVEFVRSWEVVPMPAS</sequence>
<name>A0AAD7B425_9AGAR</name>
<dbReference type="AlphaFoldDB" id="A0AAD7B425"/>
<dbReference type="EMBL" id="JARKIF010000040">
    <property type="protein sequence ID" value="KAJ7609445.1"/>
    <property type="molecule type" value="Genomic_DNA"/>
</dbReference>
<comment type="caution">
    <text evidence="2">The sequence shown here is derived from an EMBL/GenBank/DDBJ whole genome shotgun (WGS) entry which is preliminary data.</text>
</comment>
<keyword evidence="3" id="KW-1185">Reference proteome</keyword>
<feature type="chain" id="PRO_5041999687" evidence="1">
    <location>
        <begin position="22"/>
        <end position="199"/>
    </location>
</feature>
<protein>
    <submittedName>
        <fullName evidence="2">Uncharacterized protein</fullName>
    </submittedName>
</protein>
<evidence type="ECO:0000313" key="2">
    <source>
        <dbReference type="EMBL" id="KAJ7609445.1"/>
    </source>
</evidence>
<evidence type="ECO:0000313" key="3">
    <source>
        <dbReference type="Proteomes" id="UP001221142"/>
    </source>
</evidence>
<feature type="signal peptide" evidence="1">
    <location>
        <begin position="1"/>
        <end position="21"/>
    </location>
</feature>
<reference evidence="2" key="1">
    <citation type="submission" date="2023-03" db="EMBL/GenBank/DDBJ databases">
        <title>Massive genome expansion in bonnet fungi (Mycena s.s.) driven by repeated elements and novel gene families across ecological guilds.</title>
        <authorList>
            <consortium name="Lawrence Berkeley National Laboratory"/>
            <person name="Harder C.B."/>
            <person name="Miyauchi S."/>
            <person name="Viragh M."/>
            <person name="Kuo A."/>
            <person name="Thoen E."/>
            <person name="Andreopoulos B."/>
            <person name="Lu D."/>
            <person name="Skrede I."/>
            <person name="Drula E."/>
            <person name="Henrissat B."/>
            <person name="Morin E."/>
            <person name="Kohler A."/>
            <person name="Barry K."/>
            <person name="LaButti K."/>
            <person name="Morin E."/>
            <person name="Salamov A."/>
            <person name="Lipzen A."/>
            <person name="Mereny Z."/>
            <person name="Hegedus B."/>
            <person name="Baldrian P."/>
            <person name="Stursova M."/>
            <person name="Weitz H."/>
            <person name="Taylor A."/>
            <person name="Grigoriev I.V."/>
            <person name="Nagy L.G."/>
            <person name="Martin F."/>
            <person name="Kauserud H."/>
        </authorList>
    </citation>
    <scope>NUCLEOTIDE SEQUENCE</scope>
    <source>
        <strain evidence="2">9284</strain>
    </source>
</reference>
<gene>
    <name evidence="2" type="ORF">FB45DRAFT_876544</name>
</gene>
<evidence type="ECO:0000256" key="1">
    <source>
        <dbReference type="SAM" id="SignalP"/>
    </source>
</evidence>
<organism evidence="2 3">
    <name type="scientific">Roridomyces roridus</name>
    <dbReference type="NCBI Taxonomy" id="1738132"/>
    <lineage>
        <taxon>Eukaryota</taxon>
        <taxon>Fungi</taxon>
        <taxon>Dikarya</taxon>
        <taxon>Basidiomycota</taxon>
        <taxon>Agaricomycotina</taxon>
        <taxon>Agaricomycetes</taxon>
        <taxon>Agaricomycetidae</taxon>
        <taxon>Agaricales</taxon>
        <taxon>Marasmiineae</taxon>
        <taxon>Mycenaceae</taxon>
        <taxon>Roridomyces</taxon>
    </lineage>
</organism>
<keyword evidence="1" id="KW-0732">Signal</keyword>
<proteinExistence type="predicted"/>
<accession>A0AAD7B425</accession>
<dbReference type="Proteomes" id="UP001221142">
    <property type="component" value="Unassembled WGS sequence"/>
</dbReference>